<dbReference type="PANTHER" id="PTHR45661:SF3">
    <property type="entry name" value="IG-LIKE DOMAIN-CONTAINING PROTEIN"/>
    <property type="match status" value="1"/>
</dbReference>
<keyword evidence="2" id="KW-1185">Reference proteome</keyword>
<dbReference type="SUPFAM" id="SSF52058">
    <property type="entry name" value="L domain-like"/>
    <property type="match status" value="1"/>
</dbReference>
<accession>A0A9W7AA19</accession>
<evidence type="ECO:0000313" key="2">
    <source>
        <dbReference type="Proteomes" id="UP001165122"/>
    </source>
</evidence>
<dbReference type="InterPro" id="IPR032675">
    <property type="entry name" value="LRR_dom_sf"/>
</dbReference>
<name>A0A9W7AA19_9STRA</name>
<proteinExistence type="predicted"/>
<dbReference type="AlphaFoldDB" id="A0A9W7AA19"/>
<dbReference type="Gene3D" id="3.80.10.10">
    <property type="entry name" value="Ribonuclease Inhibitor"/>
    <property type="match status" value="1"/>
</dbReference>
<dbReference type="Pfam" id="PF13306">
    <property type="entry name" value="LRR_5"/>
    <property type="match status" value="1"/>
</dbReference>
<dbReference type="InterPro" id="IPR026906">
    <property type="entry name" value="LRR_5"/>
</dbReference>
<organism evidence="1 2">
    <name type="scientific">Triparma laevis f. longispina</name>
    <dbReference type="NCBI Taxonomy" id="1714387"/>
    <lineage>
        <taxon>Eukaryota</taxon>
        <taxon>Sar</taxon>
        <taxon>Stramenopiles</taxon>
        <taxon>Ochrophyta</taxon>
        <taxon>Bolidophyceae</taxon>
        <taxon>Parmales</taxon>
        <taxon>Triparmaceae</taxon>
        <taxon>Triparma</taxon>
    </lineage>
</organism>
<sequence>MHTPEFRRHFVDFVPVDALMILRCATKGWKAQTDTDAFIDKGVKSGELIVHDGRDFSYEDAEARRERHALVTRVIFLLDITKVGDRACLFTANFFVFYIPEGIEIIGECAFYGCTSLTTVSFPTTLIISIGFSAFNSCSSLDNVALLHTNLKVLGKQTFDGCSGQTSMTIPDSLQTLGQYALNRCSNLVPRNIKLWKGRAVVAYLRSL</sequence>
<dbReference type="PANTHER" id="PTHR45661">
    <property type="entry name" value="SURFACE ANTIGEN"/>
    <property type="match status" value="1"/>
</dbReference>
<comment type="caution">
    <text evidence="1">The sequence shown here is derived from an EMBL/GenBank/DDBJ whole genome shotgun (WGS) entry which is preliminary data.</text>
</comment>
<dbReference type="EMBL" id="BRXW01000551">
    <property type="protein sequence ID" value="GMH65393.1"/>
    <property type="molecule type" value="Genomic_DNA"/>
</dbReference>
<gene>
    <name evidence="1" type="ORF">TrLO_g12707</name>
</gene>
<evidence type="ECO:0008006" key="3">
    <source>
        <dbReference type="Google" id="ProtNLM"/>
    </source>
</evidence>
<dbReference type="OrthoDB" id="415426at2759"/>
<dbReference type="Proteomes" id="UP001165122">
    <property type="component" value="Unassembled WGS sequence"/>
</dbReference>
<evidence type="ECO:0000313" key="1">
    <source>
        <dbReference type="EMBL" id="GMH65393.1"/>
    </source>
</evidence>
<reference evidence="2" key="1">
    <citation type="journal article" date="2023" name="Commun. Biol.">
        <title>Genome analysis of Parmales, the sister group of diatoms, reveals the evolutionary specialization of diatoms from phago-mixotrophs to photoautotrophs.</title>
        <authorList>
            <person name="Ban H."/>
            <person name="Sato S."/>
            <person name="Yoshikawa S."/>
            <person name="Yamada K."/>
            <person name="Nakamura Y."/>
            <person name="Ichinomiya M."/>
            <person name="Sato N."/>
            <person name="Blanc-Mathieu R."/>
            <person name="Endo H."/>
            <person name="Kuwata A."/>
            <person name="Ogata H."/>
        </authorList>
    </citation>
    <scope>NUCLEOTIDE SEQUENCE [LARGE SCALE GENOMIC DNA]</scope>
    <source>
        <strain evidence="2">NIES 3700</strain>
    </source>
</reference>
<protein>
    <recommendedName>
        <fullName evidence="3">Leucine-rich repeat domain-containing protein</fullName>
    </recommendedName>
</protein>
<dbReference type="InterPro" id="IPR053139">
    <property type="entry name" value="Surface_bspA-like"/>
</dbReference>